<reference evidence="2 3" key="1">
    <citation type="submission" date="2016-03" db="EMBL/GenBank/DDBJ databases">
        <title>Deep-sea bacteria in the southern Pacific.</title>
        <authorList>
            <person name="Tang K."/>
        </authorList>
    </citation>
    <scope>NUCLEOTIDE SEQUENCE [LARGE SCALE GENOMIC DNA]</scope>
    <source>
        <strain evidence="2 3">JLT2016</strain>
    </source>
</reference>
<feature type="compositionally biased region" description="Low complexity" evidence="1">
    <location>
        <begin position="49"/>
        <end position="72"/>
    </location>
</feature>
<proteinExistence type="predicted"/>
<evidence type="ECO:0000313" key="2">
    <source>
        <dbReference type="EMBL" id="APX21279.1"/>
    </source>
</evidence>
<accession>A0A1U7CZE3</accession>
<sequence length="128" mass="12971">MTEKSAERIALEARATAAKVSFAPNIGDEKLAERVAKAEAAGTTPGSSDPAAANTADAGTPAAAGAKDGAPAAKPVVVVVTGPRKGRWRAGRHFTAEPVTIPAEDLSDDEVAALLGDPRLTVDTREAD</sequence>
<evidence type="ECO:0000313" key="3">
    <source>
        <dbReference type="Proteomes" id="UP000186559"/>
    </source>
</evidence>
<name>A0A1U7CZE3_9RHOB</name>
<dbReference type="STRING" id="1229727.Ga0080559_TMP483"/>
<keyword evidence="3" id="KW-1185">Reference proteome</keyword>
<dbReference type="Proteomes" id="UP000186559">
    <property type="component" value="Chromosome"/>
</dbReference>
<organism evidence="2 3">
    <name type="scientific">Salipiger profundus</name>
    <dbReference type="NCBI Taxonomy" id="1229727"/>
    <lineage>
        <taxon>Bacteria</taxon>
        <taxon>Pseudomonadati</taxon>
        <taxon>Pseudomonadota</taxon>
        <taxon>Alphaproteobacteria</taxon>
        <taxon>Rhodobacterales</taxon>
        <taxon>Roseobacteraceae</taxon>
        <taxon>Salipiger</taxon>
    </lineage>
</organism>
<dbReference type="RefSeq" id="WP_083697713.1">
    <property type="nucleotide sequence ID" value="NZ_BMEW01000002.1"/>
</dbReference>
<feature type="region of interest" description="Disordered" evidence="1">
    <location>
        <begin position="34"/>
        <end position="72"/>
    </location>
</feature>
<dbReference type="Gene3D" id="3.40.5.80">
    <property type="match status" value="1"/>
</dbReference>
<evidence type="ECO:0008006" key="4">
    <source>
        <dbReference type="Google" id="ProtNLM"/>
    </source>
</evidence>
<evidence type="ECO:0000256" key="1">
    <source>
        <dbReference type="SAM" id="MobiDB-lite"/>
    </source>
</evidence>
<dbReference type="AlphaFoldDB" id="A0A1U7CZE3"/>
<dbReference type="KEGG" id="tpro:Ga0080559_TMP483"/>
<gene>
    <name evidence="2" type="ORF">Ga0080559_TMP483</name>
</gene>
<protein>
    <recommendedName>
        <fullName evidence="4">Mu-like prophage FluMu N-terminal domain-containing protein</fullName>
    </recommendedName>
</protein>
<dbReference type="EMBL" id="CP014796">
    <property type="protein sequence ID" value="APX21279.1"/>
    <property type="molecule type" value="Genomic_DNA"/>
</dbReference>
<dbReference type="SUPFAM" id="SSF160059">
    <property type="entry name" value="PriA/YqbF domain"/>
    <property type="match status" value="1"/>
</dbReference>